<dbReference type="EMBL" id="LT960614">
    <property type="protein sequence ID" value="SON54580.1"/>
    <property type="molecule type" value="Genomic_DNA"/>
</dbReference>
<dbReference type="Gene3D" id="3.10.450.50">
    <property type="match status" value="1"/>
</dbReference>
<dbReference type="Proteomes" id="UP000223606">
    <property type="component" value="Chromosome 1"/>
</dbReference>
<dbReference type="InterPro" id="IPR037401">
    <property type="entry name" value="SnoaL-like"/>
</dbReference>
<dbReference type="Pfam" id="PF12680">
    <property type="entry name" value="SnoaL_2"/>
    <property type="match status" value="1"/>
</dbReference>
<name>A0A2C9D2U2_9HYPH</name>
<evidence type="ECO:0000313" key="3">
    <source>
        <dbReference type="Proteomes" id="UP000223606"/>
    </source>
</evidence>
<dbReference type="RefSeq" id="WP_099555020.1">
    <property type="nucleotide sequence ID" value="NZ_LT960614.1"/>
</dbReference>
<proteinExistence type="predicted"/>
<reference evidence="3" key="1">
    <citation type="submission" date="2017-09" db="EMBL/GenBank/DDBJ databases">
        <title>Genome sequence of Nannocystis excedens DSM 71.</title>
        <authorList>
            <person name="Blom J."/>
        </authorList>
    </citation>
    <scope>NUCLEOTIDE SEQUENCE [LARGE SCALE GENOMIC DNA]</scope>
    <source>
        <strain evidence="3">type strain: E19</strain>
    </source>
</reference>
<dbReference type="SUPFAM" id="SSF54427">
    <property type="entry name" value="NTF2-like"/>
    <property type="match status" value="1"/>
</dbReference>
<evidence type="ECO:0000313" key="2">
    <source>
        <dbReference type="EMBL" id="SON54580.1"/>
    </source>
</evidence>
<dbReference type="OrthoDB" id="8684708at2"/>
<evidence type="ECO:0000259" key="1">
    <source>
        <dbReference type="Pfam" id="PF12680"/>
    </source>
</evidence>
<dbReference type="KEGG" id="hdi:HDIA_1039"/>
<keyword evidence="3" id="KW-1185">Reference proteome</keyword>
<dbReference type="AlphaFoldDB" id="A0A2C9D2U2"/>
<sequence length="108" mass="11748">MTMTMPGPIAKYFAADRTGGEAFADCFAETAIVRDEGQVHEGRAAILRWKSGASAKYSYTSEPFAIEQDGEKTIVLSHLTGNFPGSPIDLRYAFTLEGDRIARLEIGS</sequence>
<dbReference type="InterPro" id="IPR032710">
    <property type="entry name" value="NTF2-like_dom_sf"/>
</dbReference>
<accession>A0A2C9D2U2</accession>
<protein>
    <recommendedName>
        <fullName evidence="1">SnoaL-like domain-containing protein</fullName>
    </recommendedName>
</protein>
<organism evidence="2 3">
    <name type="scientific">Hartmannibacter diazotrophicus</name>
    <dbReference type="NCBI Taxonomy" id="1482074"/>
    <lineage>
        <taxon>Bacteria</taxon>
        <taxon>Pseudomonadati</taxon>
        <taxon>Pseudomonadota</taxon>
        <taxon>Alphaproteobacteria</taxon>
        <taxon>Hyphomicrobiales</taxon>
        <taxon>Pleomorphomonadaceae</taxon>
        <taxon>Hartmannibacter</taxon>
    </lineage>
</organism>
<feature type="domain" description="SnoaL-like" evidence="1">
    <location>
        <begin position="17"/>
        <end position="103"/>
    </location>
</feature>
<gene>
    <name evidence="2" type="ORF">HDIA_1039</name>
</gene>